<dbReference type="GO" id="GO:0003676">
    <property type="term" value="F:nucleic acid binding"/>
    <property type="evidence" value="ECO:0007669"/>
    <property type="project" value="InterPro"/>
</dbReference>
<dbReference type="InterPro" id="IPR001650">
    <property type="entry name" value="Helicase_C-like"/>
</dbReference>
<dbReference type="PROSITE" id="PS51194">
    <property type="entry name" value="HELICASE_CTER"/>
    <property type="match status" value="1"/>
</dbReference>
<evidence type="ECO:0000256" key="4">
    <source>
        <dbReference type="ARBA" id="ARBA00022801"/>
    </source>
</evidence>
<keyword evidence="7" id="KW-0539">Nucleus</keyword>
<dbReference type="InterPro" id="IPR027417">
    <property type="entry name" value="P-loop_NTPase"/>
</dbReference>
<dbReference type="Gene3D" id="3.40.50.300">
    <property type="entry name" value="P-loop containing nucleotide triphosphate hydrolases"/>
    <property type="match status" value="2"/>
</dbReference>
<dbReference type="SMART" id="SM00487">
    <property type="entry name" value="DEXDc"/>
    <property type="match status" value="1"/>
</dbReference>
<evidence type="ECO:0000256" key="1">
    <source>
        <dbReference type="ARBA" id="ARBA00004123"/>
    </source>
</evidence>
<keyword evidence="6" id="KW-0067">ATP-binding</keyword>
<dbReference type="GO" id="GO:0005634">
    <property type="term" value="C:nucleus"/>
    <property type="evidence" value="ECO:0007669"/>
    <property type="project" value="UniProtKB-SubCell"/>
</dbReference>
<dbReference type="OrthoDB" id="10265785at2759"/>
<dbReference type="GO" id="GO:0003724">
    <property type="term" value="F:RNA helicase activity"/>
    <property type="evidence" value="ECO:0007669"/>
    <property type="project" value="UniProtKB-EC"/>
</dbReference>
<evidence type="ECO:0000313" key="14">
    <source>
        <dbReference type="EMBL" id="CBK22232.2"/>
    </source>
</evidence>
<dbReference type="CDD" id="cd17950">
    <property type="entry name" value="DEADc_DDX39"/>
    <property type="match status" value="1"/>
</dbReference>
<evidence type="ECO:0000256" key="2">
    <source>
        <dbReference type="ARBA" id="ARBA00012552"/>
    </source>
</evidence>
<evidence type="ECO:0000256" key="5">
    <source>
        <dbReference type="ARBA" id="ARBA00022806"/>
    </source>
</evidence>
<evidence type="ECO:0000256" key="8">
    <source>
        <dbReference type="ARBA" id="ARBA00038213"/>
    </source>
</evidence>
<protein>
    <recommendedName>
        <fullName evidence="2">RNA helicase</fullName>
        <ecNumber evidence="2">3.6.4.13</ecNumber>
    </recommendedName>
</protein>
<feature type="domain" description="Helicase ATP-binding" evidence="11">
    <location>
        <begin position="77"/>
        <end position="251"/>
    </location>
</feature>
<evidence type="ECO:0000256" key="10">
    <source>
        <dbReference type="SAM" id="MobiDB-lite"/>
    </source>
</evidence>
<dbReference type="InParanoid" id="D8M2D7"/>
<feature type="domain" description="DEAD-box RNA helicase Q" evidence="13">
    <location>
        <begin position="46"/>
        <end position="74"/>
    </location>
</feature>
<evidence type="ECO:0000256" key="7">
    <source>
        <dbReference type="ARBA" id="ARBA00023242"/>
    </source>
</evidence>
<dbReference type="Pfam" id="PF00271">
    <property type="entry name" value="Helicase_C"/>
    <property type="match status" value="1"/>
</dbReference>
<proteinExistence type="inferred from homology"/>
<dbReference type="RefSeq" id="XP_012896280.1">
    <property type="nucleotide sequence ID" value="XM_013040826.1"/>
</dbReference>
<dbReference type="GO" id="GO:0005524">
    <property type="term" value="F:ATP binding"/>
    <property type="evidence" value="ECO:0007669"/>
    <property type="project" value="UniProtKB-KW"/>
</dbReference>
<keyword evidence="3" id="KW-0547">Nucleotide-binding</keyword>
<feature type="region of interest" description="Disordered" evidence="10">
    <location>
        <begin position="1"/>
        <end position="28"/>
    </location>
</feature>
<dbReference type="GO" id="GO:0016787">
    <property type="term" value="F:hydrolase activity"/>
    <property type="evidence" value="ECO:0007669"/>
    <property type="project" value="UniProtKB-KW"/>
</dbReference>
<name>D8M2D7_BLAHO</name>
<keyword evidence="5" id="KW-0347">Helicase</keyword>
<evidence type="ECO:0000259" key="11">
    <source>
        <dbReference type="PROSITE" id="PS51192"/>
    </source>
</evidence>
<keyword evidence="4" id="KW-0378">Hydrolase</keyword>
<evidence type="ECO:0000256" key="3">
    <source>
        <dbReference type="ARBA" id="ARBA00022741"/>
    </source>
</evidence>
<dbReference type="InterPro" id="IPR014014">
    <property type="entry name" value="RNA_helicase_DEAD_Q_motif"/>
</dbReference>
<dbReference type="OMA" id="YAHVEPK"/>
<evidence type="ECO:0000259" key="13">
    <source>
        <dbReference type="PROSITE" id="PS51195"/>
    </source>
</evidence>
<evidence type="ECO:0000313" key="15">
    <source>
        <dbReference type="Proteomes" id="UP000008312"/>
    </source>
</evidence>
<evidence type="ECO:0000256" key="6">
    <source>
        <dbReference type="ARBA" id="ARBA00022840"/>
    </source>
</evidence>
<accession>D8M2D7</accession>
<dbReference type="Proteomes" id="UP000008312">
    <property type="component" value="Unassembled WGS sequence"/>
</dbReference>
<comment type="subcellular location">
    <subcellularLocation>
        <location evidence="1">Nucleus</location>
    </subcellularLocation>
</comment>
<dbReference type="Pfam" id="PF00270">
    <property type="entry name" value="DEAD"/>
    <property type="match status" value="1"/>
</dbReference>
<sequence>MSTENPDNAQLVDYDDEEDEIPNERPIQGDEKVDSIKAHYATMNSSSFKDFYLKDEILKAISDCGFEHPSEVQHACIPRAITNKDVLCQAKSGMGKTAVFVISTLQMLKDDPENQDIQVLVIAHTRELAFQIQNEYKRFTKFMPNVRTEVFFGGRNIQADREALNTHPAIVVGTPGRVEDLIKRGWMKVDKLRHFVVDECDHIITSINMRAQLQSIFTACPIDKQVMMFTATLPPEAKAVCLRFMKDPLMIELDESALTLHGLQQYYLTIYDNQKTKKLMDLLDTLEFNQIVIFVRNSARARELSNILNRDQFNNTCITGDMSTEDRLEHYKRFKGFDYRILVSTNLFGRGIDVDKVNVVINYDFPETANEYLHRVGRAGRFGTKGLAISFVTTEEDKKRMEEVQMKFAVDVPPLPDTIDKSLYMN</sequence>
<dbReference type="GeneID" id="24919470"/>
<dbReference type="PANTHER" id="PTHR47958">
    <property type="entry name" value="ATP-DEPENDENT RNA HELICASE DBP3"/>
    <property type="match status" value="1"/>
</dbReference>
<feature type="domain" description="Helicase C-terminal" evidence="12">
    <location>
        <begin position="278"/>
        <end position="423"/>
    </location>
</feature>
<comment type="similarity">
    <text evidence="8">Belongs to the DEAD box helicase family. DECD subfamily.</text>
</comment>
<organism evidence="14">
    <name type="scientific">Blastocystis hominis</name>
    <dbReference type="NCBI Taxonomy" id="12968"/>
    <lineage>
        <taxon>Eukaryota</taxon>
        <taxon>Sar</taxon>
        <taxon>Stramenopiles</taxon>
        <taxon>Bigyra</taxon>
        <taxon>Opalozoa</taxon>
        <taxon>Opalinata</taxon>
        <taxon>Blastocystidae</taxon>
        <taxon>Blastocystis</taxon>
    </lineage>
</organism>
<dbReference type="InterPro" id="IPR014001">
    <property type="entry name" value="Helicase_ATP-bd"/>
</dbReference>
<dbReference type="PROSITE" id="PS51195">
    <property type="entry name" value="Q_MOTIF"/>
    <property type="match status" value="1"/>
</dbReference>
<reference evidence="14" key="1">
    <citation type="submission" date="2010-02" db="EMBL/GenBank/DDBJ databases">
        <title>Sequencing and annotation of the Blastocystis hominis genome.</title>
        <authorList>
            <person name="Wincker P."/>
        </authorList>
    </citation>
    <scope>NUCLEOTIDE SEQUENCE</scope>
    <source>
        <strain evidence="14">Singapore isolate B</strain>
    </source>
</reference>
<dbReference type="SUPFAM" id="SSF52540">
    <property type="entry name" value="P-loop containing nucleoside triphosphate hydrolases"/>
    <property type="match status" value="1"/>
</dbReference>
<dbReference type="InterPro" id="IPR011545">
    <property type="entry name" value="DEAD/DEAH_box_helicase_dom"/>
</dbReference>
<feature type="short sequence motif" description="Q motif" evidence="9">
    <location>
        <begin position="46"/>
        <end position="74"/>
    </location>
</feature>
<dbReference type="EC" id="3.6.4.13" evidence="2"/>
<dbReference type="SMART" id="SM00490">
    <property type="entry name" value="HELICc"/>
    <property type="match status" value="1"/>
</dbReference>
<dbReference type="FunFam" id="3.40.50.300:FF:000111">
    <property type="entry name" value="DEAD-box ATP-dependent RNA helicase"/>
    <property type="match status" value="1"/>
</dbReference>
<keyword evidence="15" id="KW-1185">Reference proteome</keyword>
<dbReference type="EMBL" id="FN668648">
    <property type="protein sequence ID" value="CBK22232.2"/>
    <property type="molecule type" value="Genomic_DNA"/>
</dbReference>
<evidence type="ECO:0000259" key="12">
    <source>
        <dbReference type="PROSITE" id="PS51194"/>
    </source>
</evidence>
<evidence type="ECO:0000256" key="9">
    <source>
        <dbReference type="PROSITE-ProRule" id="PRU00552"/>
    </source>
</evidence>
<dbReference type="PROSITE" id="PS51192">
    <property type="entry name" value="HELICASE_ATP_BIND_1"/>
    <property type="match status" value="1"/>
</dbReference>
<dbReference type="AlphaFoldDB" id="D8M2D7"/>
<gene>
    <name evidence="14" type="ORF">GSBLH_T00002283001</name>
</gene>
<dbReference type="FunCoup" id="D8M2D7">
    <property type="interactions" value="619"/>
</dbReference>
<dbReference type="CDD" id="cd18787">
    <property type="entry name" value="SF2_C_DEAD"/>
    <property type="match status" value="1"/>
</dbReference>